<dbReference type="RefSeq" id="WP_023948778.1">
    <property type="nucleotide sequence ID" value="NZ_AYSV01000002.1"/>
</dbReference>
<evidence type="ECO:0000313" key="3">
    <source>
        <dbReference type="Proteomes" id="UP000018766"/>
    </source>
</evidence>
<feature type="transmembrane region" description="Helical" evidence="1">
    <location>
        <begin position="40"/>
        <end position="61"/>
    </location>
</feature>
<reference evidence="2 3" key="1">
    <citation type="submission" date="2013-11" db="EMBL/GenBank/DDBJ databases">
        <title>Genomic analysis of Pelistega sp. HM-7.</title>
        <authorList>
            <person name="Kumbhare S.V."/>
            <person name="Shetty S.A."/>
            <person name="Sharma O."/>
            <person name="Dhotre D.P."/>
        </authorList>
    </citation>
    <scope>NUCLEOTIDE SEQUENCE [LARGE SCALE GENOMIC DNA]</scope>
    <source>
        <strain evidence="2 3">HM-7</strain>
    </source>
</reference>
<protein>
    <submittedName>
        <fullName evidence="2">Uncharacterized protein</fullName>
    </submittedName>
</protein>
<dbReference type="EMBL" id="AYSV01000002">
    <property type="protein sequence ID" value="ETD73097.1"/>
    <property type="molecule type" value="Genomic_DNA"/>
</dbReference>
<proteinExistence type="predicted"/>
<feature type="transmembrane region" description="Helical" evidence="1">
    <location>
        <begin position="12"/>
        <end position="34"/>
    </location>
</feature>
<dbReference type="AlphaFoldDB" id="V8GBG9"/>
<keyword evidence="1" id="KW-1133">Transmembrane helix</keyword>
<dbReference type="Proteomes" id="UP000018766">
    <property type="component" value="Unassembled WGS sequence"/>
</dbReference>
<gene>
    <name evidence="2" type="ORF">V757_00380</name>
</gene>
<keyword evidence="3" id="KW-1185">Reference proteome</keyword>
<keyword evidence="1" id="KW-0812">Transmembrane</keyword>
<name>V8GBG9_9BURK</name>
<evidence type="ECO:0000256" key="1">
    <source>
        <dbReference type="SAM" id="Phobius"/>
    </source>
</evidence>
<organism evidence="2 3">
    <name type="scientific">Pelistega indica</name>
    <dbReference type="NCBI Taxonomy" id="1414851"/>
    <lineage>
        <taxon>Bacteria</taxon>
        <taxon>Pseudomonadati</taxon>
        <taxon>Pseudomonadota</taxon>
        <taxon>Betaproteobacteria</taxon>
        <taxon>Burkholderiales</taxon>
        <taxon>Alcaligenaceae</taxon>
        <taxon>Pelistega</taxon>
    </lineage>
</organism>
<evidence type="ECO:0000313" key="2">
    <source>
        <dbReference type="EMBL" id="ETD73097.1"/>
    </source>
</evidence>
<accession>V8GBG9</accession>
<keyword evidence="1" id="KW-0472">Membrane</keyword>
<comment type="caution">
    <text evidence="2">The sequence shown here is derived from an EMBL/GenBank/DDBJ whole genome shotgun (WGS) entry which is preliminary data.</text>
</comment>
<sequence>MKYNRLIQNPGVANAAFTLLTFLGTVAAGFIFTLSTPHTMGFYFTGTATTCLLALFIALVVSHLEHLFDVMEGK</sequence>